<dbReference type="RefSeq" id="WP_092560673.1">
    <property type="nucleotide sequence ID" value="NZ_FOYZ01000007.1"/>
</dbReference>
<dbReference type="EMBL" id="FOYZ01000007">
    <property type="protein sequence ID" value="SFR84614.1"/>
    <property type="molecule type" value="Genomic_DNA"/>
</dbReference>
<accession>A0A1I6K0A4</accession>
<dbReference type="InterPro" id="IPR018484">
    <property type="entry name" value="FGGY_N"/>
</dbReference>
<dbReference type="GO" id="GO:0005524">
    <property type="term" value="F:ATP binding"/>
    <property type="evidence" value="ECO:0007669"/>
    <property type="project" value="UniProtKB-KW"/>
</dbReference>
<dbReference type="GO" id="GO:0006071">
    <property type="term" value="P:glycerol metabolic process"/>
    <property type="evidence" value="ECO:0007669"/>
    <property type="project" value="TreeGrafter"/>
</dbReference>
<keyword evidence="4 10" id="KW-0418">Kinase</keyword>
<keyword evidence="5" id="KW-0067">ATP-binding</keyword>
<gene>
    <name evidence="10" type="ORF">SAMN05661086_02144</name>
</gene>
<dbReference type="GO" id="GO:0019301">
    <property type="term" value="P:rhamnose catabolic process"/>
    <property type="evidence" value="ECO:0007669"/>
    <property type="project" value="InterPro"/>
</dbReference>
<dbReference type="GO" id="GO:0004370">
    <property type="term" value="F:glycerol kinase activity"/>
    <property type="evidence" value="ECO:0007669"/>
    <property type="project" value="TreeGrafter"/>
</dbReference>
<evidence type="ECO:0000313" key="11">
    <source>
        <dbReference type="Proteomes" id="UP000199659"/>
    </source>
</evidence>
<evidence type="ECO:0000313" key="10">
    <source>
        <dbReference type="EMBL" id="SFR84614.1"/>
    </source>
</evidence>
<feature type="domain" description="Carbohydrate kinase FGGY N-terminal" evidence="8">
    <location>
        <begin position="7"/>
        <end position="245"/>
    </location>
</feature>
<dbReference type="SUPFAM" id="SSF53067">
    <property type="entry name" value="Actin-like ATPase domain"/>
    <property type="match status" value="2"/>
</dbReference>
<dbReference type="PANTHER" id="PTHR10196:SF93">
    <property type="entry name" value="L-RHAMNULOKINASE"/>
    <property type="match status" value="1"/>
</dbReference>
<evidence type="ECO:0000256" key="2">
    <source>
        <dbReference type="ARBA" id="ARBA00022679"/>
    </source>
</evidence>
<evidence type="ECO:0000256" key="4">
    <source>
        <dbReference type="ARBA" id="ARBA00022777"/>
    </source>
</evidence>
<dbReference type="Pfam" id="PF00370">
    <property type="entry name" value="FGGY_N"/>
    <property type="match status" value="1"/>
</dbReference>
<dbReference type="PANTHER" id="PTHR10196">
    <property type="entry name" value="SUGAR KINASE"/>
    <property type="match status" value="1"/>
</dbReference>
<name>A0A1I6K0A4_9FIRM</name>
<dbReference type="InterPro" id="IPR043129">
    <property type="entry name" value="ATPase_NBD"/>
</dbReference>
<dbReference type="InterPro" id="IPR013449">
    <property type="entry name" value="Rhamnulokinase"/>
</dbReference>
<feature type="domain" description="Carbohydrate kinase FGGY C-terminal" evidence="9">
    <location>
        <begin position="258"/>
        <end position="446"/>
    </location>
</feature>
<dbReference type="GO" id="GO:0005829">
    <property type="term" value="C:cytosol"/>
    <property type="evidence" value="ECO:0007669"/>
    <property type="project" value="TreeGrafter"/>
</dbReference>
<dbReference type="CDD" id="cd07771">
    <property type="entry name" value="ASKHA_NBD_FGGY_RhaB-like"/>
    <property type="match status" value="1"/>
</dbReference>
<comment type="similarity">
    <text evidence="1">Belongs to the FGGY kinase family.</text>
</comment>
<evidence type="ECO:0000256" key="5">
    <source>
        <dbReference type="ARBA" id="ARBA00022840"/>
    </source>
</evidence>
<dbReference type="InterPro" id="IPR018485">
    <property type="entry name" value="FGGY_C"/>
</dbReference>
<organism evidence="10 11">
    <name type="scientific">Anaeromicropila populeti</name>
    <dbReference type="NCBI Taxonomy" id="37658"/>
    <lineage>
        <taxon>Bacteria</taxon>
        <taxon>Bacillati</taxon>
        <taxon>Bacillota</taxon>
        <taxon>Clostridia</taxon>
        <taxon>Lachnospirales</taxon>
        <taxon>Lachnospiraceae</taxon>
        <taxon>Anaeromicropila</taxon>
    </lineage>
</organism>
<dbReference type="GO" id="GO:0008993">
    <property type="term" value="F:rhamnulokinase activity"/>
    <property type="evidence" value="ECO:0007669"/>
    <property type="project" value="InterPro"/>
</dbReference>
<evidence type="ECO:0000256" key="7">
    <source>
        <dbReference type="ARBA" id="ARBA00023308"/>
    </source>
</evidence>
<dbReference type="AlphaFoldDB" id="A0A1I6K0A4"/>
<dbReference type="Gene3D" id="3.30.420.40">
    <property type="match status" value="2"/>
</dbReference>
<sequence length="492" mass="55700">MKKKKQVLAFDLGGSSGRAMIGSFDGKKISLEEIHRFSNDPVEVNGTLYWDVLRLFYELQQGILKAKNSYNFDSIAVDTWGVDFGILDQSGKLIENPVHYRDSRTKGMLKRALERMTREELYGITGNQFMEINTAFQLLSYVEERADVLQRADKILLMPDLLNYMLTGIQKTEYSIATTTQLLDAKRGVWSEKIIDCFQIPKHIFTDIIPTGSVVGELSERVSEMLGVKRVPVIAVAGHDTQCAMAAVPAEEKDFIFISCGTWSLFGTELDQPVLTKTAEQCELSNEGGYGRKASFLKNIIGLWLVQESKRQWEREGKMFTFSQLEQMAEKSTPFKCFIDPDAPEFVPAGNIPERIRQYCIRTNQEVPETEGEIVRCINESIAFKYRIALEQIEQCTNKKYEKIYMMGGGTNSRLLCQLTANACGCPVHAGPAEATALGNVGLQLLTLMEIRSLEELRKVIRDSSKVIRYENIQMDEADQAYKRYVQVIQAM</sequence>
<dbReference type="PIRSF" id="PIRSF000538">
    <property type="entry name" value="GlpK"/>
    <property type="match status" value="1"/>
</dbReference>
<keyword evidence="7" id="KW-0684">Rhamnose metabolism</keyword>
<evidence type="ECO:0000256" key="1">
    <source>
        <dbReference type="ARBA" id="ARBA00009156"/>
    </source>
</evidence>
<keyword evidence="11" id="KW-1185">Reference proteome</keyword>
<dbReference type="InterPro" id="IPR000577">
    <property type="entry name" value="Carb_kinase_FGGY"/>
</dbReference>
<dbReference type="OrthoDB" id="9761504at2"/>
<dbReference type="STRING" id="37658.SAMN05661086_02144"/>
<keyword evidence="2" id="KW-0808">Transferase</keyword>
<keyword evidence="3" id="KW-0547">Nucleotide-binding</keyword>
<dbReference type="Proteomes" id="UP000199659">
    <property type="component" value="Unassembled WGS sequence"/>
</dbReference>
<proteinExistence type="inferred from homology"/>
<evidence type="ECO:0000259" key="8">
    <source>
        <dbReference type="Pfam" id="PF00370"/>
    </source>
</evidence>
<reference evidence="10 11" key="1">
    <citation type="submission" date="2016-10" db="EMBL/GenBank/DDBJ databases">
        <authorList>
            <person name="de Groot N.N."/>
        </authorList>
    </citation>
    <scope>NUCLEOTIDE SEQUENCE [LARGE SCALE GENOMIC DNA]</scope>
    <source>
        <strain evidence="10 11">743A</strain>
    </source>
</reference>
<dbReference type="Pfam" id="PF02782">
    <property type="entry name" value="FGGY_C"/>
    <property type="match status" value="1"/>
</dbReference>
<protein>
    <submittedName>
        <fullName evidence="10">L-fuculokinase</fullName>
    </submittedName>
</protein>
<evidence type="ECO:0000256" key="3">
    <source>
        <dbReference type="ARBA" id="ARBA00022741"/>
    </source>
</evidence>
<keyword evidence="6" id="KW-1015">Disulfide bond</keyword>
<evidence type="ECO:0000256" key="6">
    <source>
        <dbReference type="ARBA" id="ARBA00023157"/>
    </source>
</evidence>
<evidence type="ECO:0000259" key="9">
    <source>
        <dbReference type="Pfam" id="PF02782"/>
    </source>
</evidence>